<evidence type="ECO:0008006" key="3">
    <source>
        <dbReference type="Google" id="ProtNLM"/>
    </source>
</evidence>
<dbReference type="Gene3D" id="3.40.50.300">
    <property type="entry name" value="P-loop containing nucleotide triphosphate hydrolases"/>
    <property type="match status" value="1"/>
</dbReference>
<dbReference type="InterPro" id="IPR027417">
    <property type="entry name" value="P-loop_NTPase"/>
</dbReference>
<gene>
    <name evidence="1" type="ORF">GCM10018785_11980</name>
</gene>
<evidence type="ECO:0000313" key="2">
    <source>
        <dbReference type="Proteomes" id="UP000608024"/>
    </source>
</evidence>
<dbReference type="AlphaFoldDB" id="A0A918ZAU0"/>
<dbReference type="SUPFAM" id="SSF52540">
    <property type="entry name" value="P-loop containing nucleoside triphosphate hydrolases"/>
    <property type="match status" value="1"/>
</dbReference>
<accession>A0A918ZAU0</accession>
<sequence>MTLVALCSLKGSPGVTTTALGLAAGWPAGDAPVVVECDPAGGDLLARFRLDLSPGLVSLAAAARRATDPDLLWQHTQRLPGGLRVVVGPPGAEQARAALEQLTHDDGTTVRSWTDMAGAVVLADCGRVEANPLVMPVLRTADLVLLLAQARSDALAHVAMKREALGQWSRALAFVLVGEGYRDDEVSGELGIEVAARLPADPRGAALLRGVTGRRAAPTRTELGKTLASLATRMADRVVEGSERTGVEVTDTELTAPALHFTLPGAQGWPECPASSGNGGVR</sequence>
<proteinExistence type="predicted"/>
<evidence type="ECO:0000313" key="1">
    <source>
        <dbReference type="EMBL" id="GHE44005.1"/>
    </source>
</evidence>
<organism evidence="1 2">
    <name type="scientific">Streptomyces longispororuber</name>
    <dbReference type="NCBI Taxonomy" id="68230"/>
    <lineage>
        <taxon>Bacteria</taxon>
        <taxon>Bacillati</taxon>
        <taxon>Actinomycetota</taxon>
        <taxon>Actinomycetes</taxon>
        <taxon>Kitasatosporales</taxon>
        <taxon>Streptomycetaceae</taxon>
        <taxon>Streptomyces</taxon>
    </lineage>
</organism>
<comment type="caution">
    <text evidence="1">The sequence shown here is derived from an EMBL/GenBank/DDBJ whole genome shotgun (WGS) entry which is preliminary data.</text>
</comment>
<dbReference type="Proteomes" id="UP000608024">
    <property type="component" value="Unassembled WGS sequence"/>
</dbReference>
<reference evidence="1" key="1">
    <citation type="journal article" date="2014" name="Int. J. Syst. Evol. Microbiol.">
        <title>Complete genome sequence of Corynebacterium casei LMG S-19264T (=DSM 44701T), isolated from a smear-ripened cheese.</title>
        <authorList>
            <consortium name="US DOE Joint Genome Institute (JGI-PGF)"/>
            <person name="Walter F."/>
            <person name="Albersmeier A."/>
            <person name="Kalinowski J."/>
            <person name="Ruckert C."/>
        </authorList>
    </citation>
    <scope>NUCLEOTIDE SEQUENCE</scope>
    <source>
        <strain evidence="1">JCM 4784</strain>
    </source>
</reference>
<reference evidence="1" key="2">
    <citation type="submission" date="2020-09" db="EMBL/GenBank/DDBJ databases">
        <authorList>
            <person name="Sun Q."/>
            <person name="Ohkuma M."/>
        </authorList>
    </citation>
    <scope>NUCLEOTIDE SEQUENCE</scope>
    <source>
        <strain evidence="1">JCM 4784</strain>
    </source>
</reference>
<protein>
    <recommendedName>
        <fullName evidence="3">MinD-like ATPase involved in chromosome partitioning or flagellar assembly</fullName>
    </recommendedName>
</protein>
<keyword evidence="2" id="KW-1185">Reference proteome</keyword>
<dbReference type="RefSeq" id="WP_190134765.1">
    <property type="nucleotide sequence ID" value="NZ_BNBT01000010.1"/>
</dbReference>
<dbReference type="EMBL" id="BNBT01000010">
    <property type="protein sequence ID" value="GHE44005.1"/>
    <property type="molecule type" value="Genomic_DNA"/>
</dbReference>
<name>A0A918ZAU0_9ACTN</name>